<keyword evidence="2" id="KW-0812">Transmembrane</keyword>
<accession>A0A814IJG0</accession>
<dbReference type="GO" id="GO:0008324">
    <property type="term" value="F:monoatomic cation transmembrane transporter activity"/>
    <property type="evidence" value="ECO:0007669"/>
    <property type="project" value="TreeGrafter"/>
</dbReference>
<keyword evidence="2" id="KW-1133">Transmembrane helix</keyword>
<keyword evidence="2" id="KW-0472">Membrane</keyword>
<evidence type="ECO:0000256" key="2">
    <source>
        <dbReference type="SAM" id="Phobius"/>
    </source>
</evidence>
<dbReference type="InterPro" id="IPR050291">
    <property type="entry name" value="CDF_Transporter"/>
</dbReference>
<feature type="transmembrane region" description="Helical" evidence="2">
    <location>
        <begin position="16"/>
        <end position="35"/>
    </location>
</feature>
<comment type="caution">
    <text evidence="3">The sequence shown here is derived from an EMBL/GenBank/DDBJ whole genome shotgun (WGS) entry which is preliminary data.</text>
</comment>
<name>A0A814IJG0_ADIRI</name>
<proteinExistence type="predicted"/>
<evidence type="ECO:0000313" key="3">
    <source>
        <dbReference type="EMBL" id="CAF1025407.1"/>
    </source>
</evidence>
<reference evidence="3" key="1">
    <citation type="submission" date="2021-02" db="EMBL/GenBank/DDBJ databases">
        <authorList>
            <person name="Nowell W R."/>
        </authorList>
    </citation>
    <scope>NUCLEOTIDE SEQUENCE</scope>
</reference>
<evidence type="ECO:0000256" key="1">
    <source>
        <dbReference type="ARBA" id="ARBA00022448"/>
    </source>
</evidence>
<protein>
    <submittedName>
        <fullName evidence="3">Uncharacterized protein</fullName>
    </submittedName>
</protein>
<dbReference type="AlphaFoldDB" id="A0A814IJG0"/>
<dbReference type="PANTHER" id="PTHR43840:SF13">
    <property type="entry name" value="CATION EFFLUX PROTEIN CYTOPLASMIC DOMAIN-CONTAINING PROTEIN"/>
    <property type="match status" value="1"/>
</dbReference>
<dbReference type="EMBL" id="CAJNOJ010000069">
    <property type="protein sequence ID" value="CAF1025407.1"/>
    <property type="molecule type" value="Genomic_DNA"/>
</dbReference>
<gene>
    <name evidence="3" type="ORF">EDS130_LOCUS16119</name>
</gene>
<feature type="transmembrane region" description="Helical" evidence="2">
    <location>
        <begin position="64"/>
        <end position="88"/>
    </location>
</feature>
<organism evidence="3 4">
    <name type="scientific">Adineta ricciae</name>
    <name type="common">Rotifer</name>
    <dbReference type="NCBI Taxonomy" id="249248"/>
    <lineage>
        <taxon>Eukaryota</taxon>
        <taxon>Metazoa</taxon>
        <taxon>Spiralia</taxon>
        <taxon>Gnathifera</taxon>
        <taxon>Rotifera</taxon>
        <taxon>Eurotatoria</taxon>
        <taxon>Bdelloidea</taxon>
        <taxon>Adinetida</taxon>
        <taxon>Adinetidae</taxon>
        <taxon>Adineta</taxon>
    </lineage>
</organism>
<keyword evidence="1" id="KW-0813">Transport</keyword>
<dbReference type="Proteomes" id="UP000663852">
    <property type="component" value="Unassembled WGS sequence"/>
</dbReference>
<dbReference type="OrthoDB" id="78296at2759"/>
<evidence type="ECO:0000313" key="4">
    <source>
        <dbReference type="Proteomes" id="UP000663852"/>
    </source>
</evidence>
<dbReference type="GO" id="GO:0016020">
    <property type="term" value="C:membrane"/>
    <property type="evidence" value="ECO:0007669"/>
    <property type="project" value="TreeGrafter"/>
</dbReference>
<sequence length="180" mass="20367">MTNCYREKFGRTRLQTVPVIILAIVICAASVQILIESGERPLKDIRYFHGASSNKTSSDIDVTLFFIVAMVLTISVVISTCVLFAWSFHAYKYVRFLMGLAANHIVIQRIAHIVYNYPLDVITMINSVQAIHFDVNDFADVDIGMARSMSLVFTHDIEIDLQSQLETMDDIERALCTSRL</sequence>
<dbReference type="PANTHER" id="PTHR43840">
    <property type="entry name" value="MITOCHONDRIAL METAL TRANSPORTER 1-RELATED"/>
    <property type="match status" value="1"/>
</dbReference>